<accession>A0A8E2J6Y5</accession>
<dbReference type="OrthoDB" id="2224399at2759"/>
<reference evidence="1 2" key="1">
    <citation type="submission" date="2016-07" db="EMBL/GenBank/DDBJ databases">
        <title>Draft genome of the white-rot fungus Obba rivulosa 3A-2.</title>
        <authorList>
            <consortium name="DOE Joint Genome Institute"/>
            <person name="Miettinen O."/>
            <person name="Riley R."/>
            <person name="Acob R."/>
            <person name="Barry K."/>
            <person name="Cullen D."/>
            <person name="De Vries R."/>
            <person name="Hainaut M."/>
            <person name="Hatakka A."/>
            <person name="Henrissat B."/>
            <person name="Hilden K."/>
            <person name="Kuo R."/>
            <person name="Labutti K."/>
            <person name="Lipzen A."/>
            <person name="Makela M.R."/>
            <person name="Sandor L."/>
            <person name="Spatafora J.W."/>
            <person name="Grigoriev I.V."/>
            <person name="Hibbett D.S."/>
        </authorList>
    </citation>
    <scope>NUCLEOTIDE SEQUENCE [LARGE SCALE GENOMIC DNA]</scope>
    <source>
        <strain evidence="1 2">3A-2</strain>
    </source>
</reference>
<dbReference type="Proteomes" id="UP000250043">
    <property type="component" value="Unassembled WGS sequence"/>
</dbReference>
<keyword evidence="2" id="KW-1185">Reference proteome</keyword>
<dbReference type="AlphaFoldDB" id="A0A8E2J6Y5"/>
<evidence type="ECO:0000313" key="1">
    <source>
        <dbReference type="EMBL" id="OCH96035.1"/>
    </source>
</evidence>
<protein>
    <submittedName>
        <fullName evidence="1">Uncharacterized protein</fullName>
    </submittedName>
</protein>
<name>A0A8E2J6Y5_9APHY</name>
<evidence type="ECO:0000313" key="2">
    <source>
        <dbReference type="Proteomes" id="UP000250043"/>
    </source>
</evidence>
<gene>
    <name evidence="1" type="ORF">OBBRIDRAFT_358723</name>
</gene>
<dbReference type="EMBL" id="KV722332">
    <property type="protein sequence ID" value="OCH96035.1"/>
    <property type="molecule type" value="Genomic_DNA"/>
</dbReference>
<organism evidence="1 2">
    <name type="scientific">Obba rivulosa</name>
    <dbReference type="NCBI Taxonomy" id="1052685"/>
    <lineage>
        <taxon>Eukaryota</taxon>
        <taxon>Fungi</taxon>
        <taxon>Dikarya</taxon>
        <taxon>Basidiomycota</taxon>
        <taxon>Agaricomycotina</taxon>
        <taxon>Agaricomycetes</taxon>
        <taxon>Polyporales</taxon>
        <taxon>Gelatoporiaceae</taxon>
        <taxon>Obba</taxon>
    </lineage>
</organism>
<sequence length="217" mass="23517">MDATSLDIKQLLGQHPSSPALVVHLNNLASLAADPQATRPEVKSYPDVVYFNYYSLGLSLLFKPINMYKPRTNLTRDDLKDANLVLDGIDIYNVPPPKPNAAPAKNASKPAYATYPASPIVLSLAPGPSADESKPRPMKFEITMNTTGKDFVQVMGEPDRKGGGAGPSSGSIGIWCEWTRDGVMVEFGGEESRGPKAWETGKDALWKVLSVFPPKED</sequence>
<proteinExistence type="predicted"/>